<proteinExistence type="predicted"/>
<keyword evidence="4" id="KW-0012">Acyltransferase</keyword>
<dbReference type="GO" id="GO:0006633">
    <property type="term" value="P:fatty acid biosynthetic process"/>
    <property type="evidence" value="ECO:0007669"/>
    <property type="project" value="TreeGrafter"/>
</dbReference>
<dbReference type="PANTHER" id="PTHR43775:SF51">
    <property type="entry name" value="INACTIVE PHENOLPHTHIOCEROL SYNTHESIS POLYKETIDE SYNTHASE TYPE I PKS1-RELATED"/>
    <property type="match status" value="1"/>
</dbReference>
<dbReference type="EMBL" id="LR130759">
    <property type="protein sequence ID" value="VDM89169.1"/>
    <property type="molecule type" value="Genomic_DNA"/>
</dbReference>
<dbReference type="InterPro" id="IPR036291">
    <property type="entry name" value="NAD(P)-bd_dom_sf"/>
</dbReference>
<dbReference type="RefSeq" id="WP_232021838.1">
    <property type="nucleotide sequence ID" value="NZ_LR130759.1"/>
</dbReference>
<reference evidence="5" key="1">
    <citation type="submission" date="2018-02" db="EMBL/GenBank/DDBJ databases">
        <authorList>
            <person name="Seth-Smith MB H."/>
            <person name="Seth-Smith H."/>
        </authorList>
    </citation>
    <scope>NUCLEOTIDE SEQUENCE [LARGE SCALE GENOMIC DNA]</scope>
</reference>
<dbReference type="KEGG" id="mbai:MB901379_02737"/>
<evidence type="ECO:0000313" key="5">
    <source>
        <dbReference type="Proteomes" id="UP000269998"/>
    </source>
</evidence>
<sequence>MSWNTFHTTTPTTDNHHIVIWEYPPTTTTPPVESVYHATHTALNTVQQWLNSTQSHPTTTLVIVTHHAVGLPDEDTTDLAAAALWGLIRSAQNEHPGQIVLIDTDTTDHTNTDWANLINTTEPQLLIRNHTTYAPRLTPVQSTERPNTSTALDPAGTVLITGGTGMVGTVLARHLITTYGVGHVVLVSRSGDSAPGSTALVASLHQAGATRVEVLACDVADPDALTQLMTQLDQHWPPLTGVIHAAALLDDAVITSLTPPTPQHSVSRQSRRRMESASSNP</sequence>
<evidence type="ECO:0000256" key="1">
    <source>
        <dbReference type="ARBA" id="ARBA00022679"/>
    </source>
</evidence>
<evidence type="ECO:0000313" key="4">
    <source>
        <dbReference type="EMBL" id="VDM89169.1"/>
    </source>
</evidence>
<evidence type="ECO:0000259" key="3">
    <source>
        <dbReference type="SMART" id="SM00822"/>
    </source>
</evidence>
<keyword evidence="5" id="KW-1185">Reference proteome</keyword>
<dbReference type="SUPFAM" id="SSF51735">
    <property type="entry name" value="NAD(P)-binding Rossmann-fold domains"/>
    <property type="match status" value="2"/>
</dbReference>
<dbReference type="GO" id="GO:0004315">
    <property type="term" value="F:3-oxoacyl-[acyl-carrier-protein] synthase activity"/>
    <property type="evidence" value="ECO:0007669"/>
    <property type="project" value="UniProtKB-EC"/>
</dbReference>
<dbReference type="SMART" id="SM00822">
    <property type="entry name" value="PKS_KR"/>
    <property type="match status" value="1"/>
</dbReference>
<feature type="region of interest" description="Disordered" evidence="2">
    <location>
        <begin position="258"/>
        <end position="281"/>
    </location>
</feature>
<dbReference type="EC" id="2.3.1.41" evidence="4"/>
<dbReference type="InterPro" id="IPR050091">
    <property type="entry name" value="PKS_NRPS_Biosynth_Enz"/>
</dbReference>
<feature type="domain" description="Ketoreductase" evidence="3">
    <location>
        <begin position="156"/>
        <end position="280"/>
    </location>
</feature>
<keyword evidence="1 4" id="KW-0808">Transferase</keyword>
<dbReference type="Pfam" id="PF22953">
    <property type="entry name" value="SpnB_Rossmann"/>
    <property type="match status" value="1"/>
</dbReference>
<feature type="compositionally biased region" description="Polar residues" evidence="2">
    <location>
        <begin position="258"/>
        <end position="268"/>
    </location>
</feature>
<name>A0A447GFL4_9MYCO</name>
<dbReference type="InterPro" id="IPR057326">
    <property type="entry name" value="KR_dom"/>
</dbReference>
<accession>A0A447GFL4</accession>
<evidence type="ECO:0000256" key="2">
    <source>
        <dbReference type="SAM" id="MobiDB-lite"/>
    </source>
</evidence>
<dbReference type="AlphaFoldDB" id="A0A447GFL4"/>
<dbReference type="PANTHER" id="PTHR43775">
    <property type="entry name" value="FATTY ACID SYNTHASE"/>
    <property type="match status" value="1"/>
</dbReference>
<protein>
    <submittedName>
        <fullName evidence="4">Beta-ketoacyl-acyl-carrier-protein synthase I</fullName>
        <ecNumber evidence="4">2.3.1.41</ecNumber>
    </submittedName>
</protein>
<gene>
    <name evidence="4" type="ORF">MB901379_02737</name>
</gene>
<dbReference type="InterPro" id="IPR055123">
    <property type="entry name" value="SpnB-like_Rossmann"/>
</dbReference>
<dbReference type="Pfam" id="PF08659">
    <property type="entry name" value="KR"/>
    <property type="match status" value="1"/>
</dbReference>
<dbReference type="InterPro" id="IPR013968">
    <property type="entry name" value="PKS_KR"/>
</dbReference>
<organism evidence="4 5">
    <name type="scientific">Mycobacterium basiliense</name>
    <dbReference type="NCBI Taxonomy" id="2094119"/>
    <lineage>
        <taxon>Bacteria</taxon>
        <taxon>Bacillati</taxon>
        <taxon>Actinomycetota</taxon>
        <taxon>Actinomycetes</taxon>
        <taxon>Mycobacteriales</taxon>
        <taxon>Mycobacteriaceae</taxon>
        <taxon>Mycobacterium</taxon>
    </lineage>
</organism>
<dbReference type="GO" id="GO:0004312">
    <property type="term" value="F:fatty acid synthase activity"/>
    <property type="evidence" value="ECO:0007669"/>
    <property type="project" value="TreeGrafter"/>
</dbReference>
<dbReference type="Gene3D" id="3.40.50.720">
    <property type="entry name" value="NAD(P)-binding Rossmann-like Domain"/>
    <property type="match status" value="1"/>
</dbReference>
<dbReference type="Proteomes" id="UP000269998">
    <property type="component" value="Chromosome"/>
</dbReference>